<organism evidence="3 4">
    <name type="scientific">Taxus chinensis</name>
    <name type="common">Chinese yew</name>
    <name type="synonym">Taxus wallichiana var. chinensis</name>
    <dbReference type="NCBI Taxonomy" id="29808"/>
    <lineage>
        <taxon>Eukaryota</taxon>
        <taxon>Viridiplantae</taxon>
        <taxon>Streptophyta</taxon>
        <taxon>Embryophyta</taxon>
        <taxon>Tracheophyta</taxon>
        <taxon>Spermatophyta</taxon>
        <taxon>Pinopsida</taxon>
        <taxon>Pinidae</taxon>
        <taxon>Conifers II</taxon>
        <taxon>Cupressales</taxon>
        <taxon>Taxaceae</taxon>
        <taxon>Taxus</taxon>
    </lineage>
</organism>
<dbReference type="EMBL" id="JAHRHJ020000007">
    <property type="protein sequence ID" value="KAH9307222.1"/>
    <property type="molecule type" value="Genomic_DNA"/>
</dbReference>
<accession>A0AA38KZR2</accession>
<proteinExistence type="inferred from homology"/>
<evidence type="ECO:0000259" key="2">
    <source>
        <dbReference type="Pfam" id="PF26168"/>
    </source>
</evidence>
<reference evidence="3 4" key="1">
    <citation type="journal article" date="2021" name="Nat. Plants">
        <title>The Taxus genome provides insights into paclitaxel biosynthesis.</title>
        <authorList>
            <person name="Xiong X."/>
            <person name="Gou J."/>
            <person name="Liao Q."/>
            <person name="Li Y."/>
            <person name="Zhou Q."/>
            <person name="Bi G."/>
            <person name="Li C."/>
            <person name="Du R."/>
            <person name="Wang X."/>
            <person name="Sun T."/>
            <person name="Guo L."/>
            <person name="Liang H."/>
            <person name="Lu P."/>
            <person name="Wu Y."/>
            <person name="Zhang Z."/>
            <person name="Ro D.K."/>
            <person name="Shang Y."/>
            <person name="Huang S."/>
            <person name="Yan J."/>
        </authorList>
    </citation>
    <scope>NUCLEOTIDE SEQUENCE [LARGE SCALE GENOMIC DNA]</scope>
    <source>
        <strain evidence="3">Ta-2019</strain>
    </source>
</reference>
<name>A0AA38KZR2_TAXCH</name>
<protein>
    <recommendedName>
        <fullName evidence="2">Glycosyltransferase N-terminal domain-containing protein</fullName>
    </recommendedName>
</protein>
<dbReference type="Proteomes" id="UP000824469">
    <property type="component" value="Unassembled WGS sequence"/>
</dbReference>
<dbReference type="Gene3D" id="3.40.50.2000">
    <property type="entry name" value="Glycogen Phosphorylase B"/>
    <property type="match status" value="1"/>
</dbReference>
<comment type="similarity">
    <text evidence="1">Belongs to the UDP-glycosyltransferase family.</text>
</comment>
<feature type="domain" description="Glycosyltransferase N-terminal" evidence="2">
    <location>
        <begin position="10"/>
        <end position="43"/>
    </location>
</feature>
<dbReference type="GO" id="GO:0080044">
    <property type="term" value="F:quercetin 7-O-glucosyltransferase activity"/>
    <property type="evidence" value="ECO:0007669"/>
    <property type="project" value="TreeGrafter"/>
</dbReference>
<sequence>MAITNRPHAVMLAFPAQGHIKPMMHFSKILSARGFYITFVNTEYIKEKMFKSGSSSHSMADFRFETIPDGLPPHHGRMNQLAELCESITNNCPPHFEELIDRLREMADVPPLTCIVYNGIMSWAQKTAERVGVPGVSFRTPSACGFNIYFSGPLLIEKGYFPLKAAFSEIQIRVSMATTNRLSILR</sequence>
<dbReference type="PANTHER" id="PTHR11926">
    <property type="entry name" value="GLUCOSYL/GLUCURONOSYL TRANSFERASES"/>
    <property type="match status" value="1"/>
</dbReference>
<dbReference type="SUPFAM" id="SSF53756">
    <property type="entry name" value="UDP-Glycosyltransferase/glycogen phosphorylase"/>
    <property type="match status" value="1"/>
</dbReference>
<comment type="caution">
    <text evidence="3">The sequence shown here is derived from an EMBL/GenBank/DDBJ whole genome shotgun (WGS) entry which is preliminary data.</text>
</comment>
<keyword evidence="4" id="KW-1185">Reference proteome</keyword>
<dbReference type="PANTHER" id="PTHR11926:SF774">
    <property type="entry name" value="UDP-GLYCOSYLTRANSFERASE 85A1-RELATED"/>
    <property type="match status" value="1"/>
</dbReference>
<evidence type="ECO:0000313" key="4">
    <source>
        <dbReference type="Proteomes" id="UP000824469"/>
    </source>
</evidence>
<gene>
    <name evidence="3" type="ORF">KI387_035133</name>
</gene>
<evidence type="ECO:0000313" key="3">
    <source>
        <dbReference type="EMBL" id="KAH9307222.1"/>
    </source>
</evidence>
<dbReference type="AlphaFoldDB" id="A0AA38KZR2"/>
<dbReference type="Pfam" id="PF26168">
    <property type="entry name" value="Glyco_transf_N"/>
    <property type="match status" value="1"/>
</dbReference>
<evidence type="ECO:0000256" key="1">
    <source>
        <dbReference type="ARBA" id="ARBA00009995"/>
    </source>
</evidence>
<dbReference type="InterPro" id="IPR058980">
    <property type="entry name" value="Glyco_transf_N"/>
</dbReference>
<dbReference type="OMA" id="EDFRMES"/>
<dbReference type="GO" id="GO:0080043">
    <property type="term" value="F:quercetin 3-O-glucosyltransferase activity"/>
    <property type="evidence" value="ECO:0007669"/>
    <property type="project" value="TreeGrafter"/>
</dbReference>